<dbReference type="Proteomes" id="UP001597233">
    <property type="component" value="Unassembled WGS sequence"/>
</dbReference>
<dbReference type="EMBL" id="JBHUEH010000011">
    <property type="protein sequence ID" value="MFD1885034.1"/>
    <property type="molecule type" value="Genomic_DNA"/>
</dbReference>
<evidence type="ECO:0000313" key="1">
    <source>
        <dbReference type="EMBL" id="MFD1885034.1"/>
    </source>
</evidence>
<comment type="caution">
    <text evidence="1">The sequence shown here is derived from an EMBL/GenBank/DDBJ whole genome shotgun (WGS) entry which is preliminary data.</text>
</comment>
<sequence>MNKLEKSIREKMKKEYRYPHDIEAIASAIYTLKVANEKVASEFDIKPILIDFLQSVTCSTYSDIVNITYQYIKQLAQHQGKLMDEEYQKIAHLFDSIHIFVELGIEYDDGVLEKSEKLILDVLGKRGDVLLPMLDDSKPWWDEIWKKYTEDKGRKIKMEMKR</sequence>
<organism evidence="1 2">
    <name type="scientific">Paenibacillus wenxiniae</name>
    <dbReference type="NCBI Taxonomy" id="1636843"/>
    <lineage>
        <taxon>Bacteria</taxon>
        <taxon>Bacillati</taxon>
        <taxon>Bacillota</taxon>
        <taxon>Bacilli</taxon>
        <taxon>Bacillales</taxon>
        <taxon>Paenibacillaceae</taxon>
        <taxon>Paenibacillus</taxon>
    </lineage>
</organism>
<protein>
    <submittedName>
        <fullName evidence="1">Uncharacterized protein</fullName>
    </submittedName>
</protein>
<proteinExistence type="predicted"/>
<reference evidence="2" key="1">
    <citation type="journal article" date="2019" name="Int. J. Syst. Evol. Microbiol.">
        <title>The Global Catalogue of Microorganisms (GCM) 10K type strain sequencing project: providing services to taxonomists for standard genome sequencing and annotation.</title>
        <authorList>
            <consortium name="The Broad Institute Genomics Platform"/>
            <consortium name="The Broad Institute Genome Sequencing Center for Infectious Disease"/>
            <person name="Wu L."/>
            <person name="Ma J."/>
        </authorList>
    </citation>
    <scope>NUCLEOTIDE SEQUENCE [LARGE SCALE GENOMIC DNA]</scope>
    <source>
        <strain evidence="2">CCUG 54950</strain>
    </source>
</reference>
<accession>A0ABW4RH33</accession>
<evidence type="ECO:0000313" key="2">
    <source>
        <dbReference type="Proteomes" id="UP001597233"/>
    </source>
</evidence>
<gene>
    <name evidence="1" type="ORF">ACFSC9_05795</name>
</gene>
<name>A0ABW4RH33_9BACL</name>
<dbReference type="RefSeq" id="WP_347325895.1">
    <property type="nucleotide sequence ID" value="NZ_JBCGUH010000008.1"/>
</dbReference>
<keyword evidence="2" id="KW-1185">Reference proteome</keyword>